<evidence type="ECO:0000313" key="1">
    <source>
        <dbReference type="EMBL" id="QEC74064.1"/>
    </source>
</evidence>
<keyword evidence="1" id="KW-0547">Nucleotide-binding</keyword>
<dbReference type="PROSITE" id="PS51257">
    <property type="entry name" value="PROKAR_LIPOPROTEIN"/>
    <property type="match status" value="1"/>
</dbReference>
<dbReference type="Gene3D" id="2.120.10.30">
    <property type="entry name" value="TolB, C-terminal domain"/>
    <property type="match status" value="1"/>
</dbReference>
<evidence type="ECO:0000313" key="2">
    <source>
        <dbReference type="Proteomes" id="UP000321291"/>
    </source>
</evidence>
<proteinExistence type="predicted"/>
<keyword evidence="1" id="KW-0067">ATP-binding</keyword>
<dbReference type="InterPro" id="IPR011042">
    <property type="entry name" value="6-blade_b-propeller_TolB-like"/>
</dbReference>
<organism evidence="1 2">
    <name type="scientific">Arachidicoccus ginsenosidivorans</name>
    <dbReference type="NCBI Taxonomy" id="496057"/>
    <lineage>
        <taxon>Bacteria</taxon>
        <taxon>Pseudomonadati</taxon>
        <taxon>Bacteroidota</taxon>
        <taxon>Chitinophagia</taxon>
        <taxon>Chitinophagales</taxon>
        <taxon>Chitinophagaceae</taxon>
        <taxon>Arachidicoccus</taxon>
    </lineage>
</organism>
<accession>A0A5B8VQY1</accession>
<sequence length="277" mass="29875">MKQIFLSLGLVVGLFMSCQSQNAHKVTKLWETDAVIKTPESVLPDFENQQLYVSLIEGGGWDADGKGGIGILTMDGKIKNQDFVTGLNAPKGLGRLNQNLYAADMGVVVVISLTNGKVLKTIAIPGGKNLNDITADTNTNTIYVSDSKTGRIWKIINDTPELYLEGVNGANGLKQVGSELFFAKGKALWKAGVDKKQVKIANVPNGIDGIEPVGNGDFIVTAWAGYLYYVTADGKVETLLDTHTEKKNAADIGYDQKNKIIYIPSFNGNTVAAYKLD</sequence>
<dbReference type="OrthoDB" id="7675395at2"/>
<dbReference type="AlphaFoldDB" id="A0A5B8VQY1"/>
<reference evidence="1 2" key="1">
    <citation type="journal article" date="2017" name="Int. J. Syst. Evol. Microbiol.">
        <title>Arachidicoccus ginsenosidivorans sp. nov., with ginsenoside-converting activity isolated from ginseng cultivating soil.</title>
        <authorList>
            <person name="Siddiqi M.Z."/>
            <person name="Aslam Z."/>
            <person name="Im W.T."/>
        </authorList>
    </citation>
    <scope>NUCLEOTIDE SEQUENCE [LARGE SCALE GENOMIC DNA]</scope>
    <source>
        <strain evidence="1 2">Gsoil 809</strain>
    </source>
</reference>
<dbReference type="EMBL" id="CP042434">
    <property type="protein sequence ID" value="QEC74064.1"/>
    <property type="molecule type" value="Genomic_DNA"/>
</dbReference>
<dbReference type="KEGG" id="agi:FSB73_22710"/>
<name>A0A5B8VQY1_9BACT</name>
<dbReference type="SUPFAM" id="SSF63829">
    <property type="entry name" value="Calcium-dependent phosphotriesterase"/>
    <property type="match status" value="1"/>
</dbReference>
<protein>
    <submittedName>
        <fullName evidence="1">ATP-binding protein</fullName>
    </submittedName>
</protein>
<dbReference type="RefSeq" id="WP_146787691.1">
    <property type="nucleotide sequence ID" value="NZ_CP042434.1"/>
</dbReference>
<keyword evidence="2" id="KW-1185">Reference proteome</keyword>
<dbReference type="GO" id="GO:0005524">
    <property type="term" value="F:ATP binding"/>
    <property type="evidence" value="ECO:0007669"/>
    <property type="project" value="UniProtKB-KW"/>
</dbReference>
<dbReference type="Proteomes" id="UP000321291">
    <property type="component" value="Chromosome"/>
</dbReference>
<gene>
    <name evidence="1" type="ORF">FSB73_22710</name>
</gene>